<sequence>MTERSGERMMASSEAVGNATGITVAVGLAIWLDALPPAVIYPIAVGLYAYFVGRPVARMIRERGRGRR</sequence>
<evidence type="ECO:0000313" key="2">
    <source>
        <dbReference type="EMBL" id="MBK1669842.1"/>
    </source>
</evidence>
<feature type="transmembrane region" description="Helical" evidence="1">
    <location>
        <begin position="12"/>
        <end position="32"/>
    </location>
</feature>
<keyword evidence="3" id="KW-1185">Reference proteome</keyword>
<dbReference type="EMBL" id="NRRL01000063">
    <property type="protein sequence ID" value="MBK1669842.1"/>
    <property type="molecule type" value="Genomic_DNA"/>
</dbReference>
<name>A0ABS1DIB6_9PROT</name>
<evidence type="ECO:0000256" key="1">
    <source>
        <dbReference type="SAM" id="Phobius"/>
    </source>
</evidence>
<dbReference type="RefSeq" id="WP_200342187.1">
    <property type="nucleotide sequence ID" value="NZ_NRRL01000063.1"/>
</dbReference>
<keyword evidence="1" id="KW-0812">Transmembrane</keyword>
<keyword evidence="1" id="KW-0472">Membrane</keyword>
<evidence type="ECO:0000313" key="3">
    <source>
        <dbReference type="Proteomes" id="UP001296873"/>
    </source>
</evidence>
<feature type="transmembrane region" description="Helical" evidence="1">
    <location>
        <begin position="38"/>
        <end position="57"/>
    </location>
</feature>
<proteinExistence type="predicted"/>
<reference evidence="2 3" key="1">
    <citation type="journal article" date="2020" name="Microorganisms">
        <title>Osmotic Adaptation and Compatible Solute Biosynthesis of Phototrophic Bacteria as Revealed from Genome Analyses.</title>
        <authorList>
            <person name="Imhoff J.F."/>
            <person name="Rahn T."/>
            <person name="Kunzel S."/>
            <person name="Keller A."/>
            <person name="Neulinger S.C."/>
        </authorList>
    </citation>
    <scope>NUCLEOTIDE SEQUENCE [LARGE SCALE GENOMIC DNA]</scope>
    <source>
        <strain evidence="2 3">DSM 9895</strain>
    </source>
</reference>
<protein>
    <submittedName>
        <fullName evidence="2">Uncharacterized protein</fullName>
    </submittedName>
</protein>
<accession>A0ABS1DIB6</accession>
<comment type="caution">
    <text evidence="2">The sequence shown here is derived from an EMBL/GenBank/DDBJ whole genome shotgun (WGS) entry which is preliminary data.</text>
</comment>
<organism evidence="2 3">
    <name type="scientific">Rhodovibrio sodomensis</name>
    <dbReference type="NCBI Taxonomy" id="1088"/>
    <lineage>
        <taxon>Bacteria</taxon>
        <taxon>Pseudomonadati</taxon>
        <taxon>Pseudomonadota</taxon>
        <taxon>Alphaproteobacteria</taxon>
        <taxon>Rhodospirillales</taxon>
        <taxon>Rhodovibrionaceae</taxon>
        <taxon>Rhodovibrio</taxon>
    </lineage>
</organism>
<gene>
    <name evidence="2" type="ORF">CKO28_17540</name>
</gene>
<keyword evidence="1" id="KW-1133">Transmembrane helix</keyword>
<dbReference type="Proteomes" id="UP001296873">
    <property type="component" value="Unassembled WGS sequence"/>
</dbReference>